<feature type="region of interest" description="Disordered" evidence="2">
    <location>
        <begin position="823"/>
        <end position="886"/>
    </location>
</feature>
<evidence type="ECO:0000313" key="5">
    <source>
        <dbReference type="Proteomes" id="UP000294847"/>
    </source>
</evidence>
<name>A0A4P7NBN6_PYROR</name>
<dbReference type="EMBL" id="CP034206">
    <property type="protein sequence ID" value="QBZ58506.1"/>
    <property type="molecule type" value="Genomic_DNA"/>
</dbReference>
<feature type="region of interest" description="Disordered" evidence="2">
    <location>
        <begin position="450"/>
        <end position="479"/>
    </location>
</feature>
<organism evidence="4 5">
    <name type="scientific">Pyricularia oryzae</name>
    <name type="common">Rice blast fungus</name>
    <name type="synonym">Magnaporthe oryzae</name>
    <dbReference type="NCBI Taxonomy" id="318829"/>
    <lineage>
        <taxon>Eukaryota</taxon>
        <taxon>Fungi</taxon>
        <taxon>Dikarya</taxon>
        <taxon>Ascomycota</taxon>
        <taxon>Pezizomycotina</taxon>
        <taxon>Sordariomycetes</taxon>
        <taxon>Sordariomycetidae</taxon>
        <taxon>Magnaporthales</taxon>
        <taxon>Pyriculariaceae</taxon>
        <taxon>Pyricularia</taxon>
    </lineage>
</organism>
<proteinExistence type="predicted"/>
<dbReference type="GO" id="GO:0032452">
    <property type="term" value="F:histone demethylase activity"/>
    <property type="evidence" value="ECO:0007669"/>
    <property type="project" value="TreeGrafter"/>
</dbReference>
<dbReference type="GO" id="GO:0010468">
    <property type="term" value="P:regulation of gene expression"/>
    <property type="evidence" value="ECO:0007669"/>
    <property type="project" value="TreeGrafter"/>
</dbReference>
<dbReference type="InterPro" id="IPR003347">
    <property type="entry name" value="JmjC_dom"/>
</dbReference>
<sequence>MANLNSFLDDAPESIRSNKEVIAWLSEKLETLESEKKIERLEAEIKKLKGSRSNEENLRKQANEWKAKYERLHRAATIPKHEHSEDNAKLIEKTRQQLLKQYDEEIGRRAENEQRQAQQVIEQAKKIERLQAENAKYRQVLEKAKKQDFHPSAPSKATSASGNVYNDLTGYKTKSLTVSNEKQNGTPNNSRRTCSSVSNDIQGNAHAHAAVKLAISTLDAELPESYTKNSIDVESLQLPRRRPGLKIPQFKGSCEVRFGQMIDWGTQSFPKRKAEIRYFNADTFIGAGVFYQLCRMDSCRVIEFGKNLSITGKFRKHADITIILCHVAAGNQLSLVQPDHFVVAIVDSGEKAVQHLQKKRVQEDRKLGSLSCWGMENALVNKLKTDLEQAWNLNLSVSQKEFNYAGNICLLQCVTAVRSYFGKNTPQEGDQYSIRLFYLERLLEEWVREENESGTSKTSQNKLQSRTPPEIIAPAEPSSHPSVCGVAYRQVPCQGGEFVLLLPNPEQYRDLKERRKGSPLLFTVAEKLGARKQGAFLIEIPTASRPELPEQRPQQAQCTTYVPEKLDGFWRLFTKKEKSSLPLLPANPQKVGCLDAATKAYENLVAESFKQKKSLEGVAYQTDIPAETSNERDCAYLPPESPIWPIRGNKLPRTGIPGLHTPTCYRGTPFAPFAWHHENFELGAINYLHYGQKIWFVTHPGFFDKATATFQEALNIDQDHSQFLRHKAVHGGVQYLRNKDIPTIGFMQEAGQIVVVYPRAYHSGFGATATVAEAVNYADLQYTLPQDYRPCHKKCQPSDPITADLVFPENNCGRTATLRCKPKTVATLRPAPTSQDLREGVPKRKYAPEPKRKPSERPRLKGKKHNEAQDEPSNEPPAKRQKDLPPLEDMANEVINAEERAKSHIMACIDNSDLILPNKTMEKKADQYLVLSARWAKHAPFSRMVALILETHAVELMYYESFGTLFDKNRVLRRLPSEIVDKSLDMLTERPTDSAFRTWLGRRRTFLKLGLEYLLFIPVAGEKRMPGFQDFERLTDHQIQSLRKLIKTPANADTIAKVGERFRRSIIEGDISVWKNIGHNKIRDMNLEEISRRIFPLETEQVER</sequence>
<feature type="compositionally biased region" description="Basic and acidic residues" evidence="2">
    <location>
        <begin position="836"/>
        <end position="859"/>
    </location>
</feature>
<dbReference type="GO" id="GO:0005634">
    <property type="term" value="C:nucleus"/>
    <property type="evidence" value="ECO:0007669"/>
    <property type="project" value="TreeGrafter"/>
</dbReference>
<dbReference type="Gene3D" id="2.60.120.650">
    <property type="entry name" value="Cupin"/>
    <property type="match status" value="1"/>
</dbReference>
<feature type="compositionally biased region" description="Polar residues" evidence="2">
    <location>
        <begin position="453"/>
        <end position="467"/>
    </location>
</feature>
<dbReference type="PROSITE" id="PS51184">
    <property type="entry name" value="JMJC"/>
    <property type="match status" value="1"/>
</dbReference>
<feature type="region of interest" description="Disordered" evidence="2">
    <location>
        <begin position="143"/>
        <end position="198"/>
    </location>
</feature>
<dbReference type="AlphaFoldDB" id="A0A4P7NBN6"/>
<dbReference type="Pfam" id="PF02373">
    <property type="entry name" value="JmjC"/>
    <property type="match status" value="1"/>
</dbReference>
<keyword evidence="1" id="KW-0175">Coiled coil</keyword>
<dbReference type="Proteomes" id="UP000294847">
    <property type="component" value="Chromosome 3"/>
</dbReference>
<evidence type="ECO:0000256" key="2">
    <source>
        <dbReference type="SAM" id="MobiDB-lite"/>
    </source>
</evidence>
<feature type="domain" description="JmjC" evidence="3">
    <location>
        <begin position="626"/>
        <end position="794"/>
    </location>
</feature>
<reference evidence="4 5" key="1">
    <citation type="journal article" date="2019" name="Mol. Biol. Evol.">
        <title>Blast fungal genomes show frequent chromosomal changes, gene gains and losses, and effector gene turnover.</title>
        <authorList>
            <person name="Gomez Luciano L.B."/>
            <person name="Jason Tsai I."/>
            <person name="Chuma I."/>
            <person name="Tosa Y."/>
            <person name="Chen Y.H."/>
            <person name="Li J.Y."/>
            <person name="Li M.Y."/>
            <person name="Jade Lu M.Y."/>
            <person name="Nakayashiki H."/>
            <person name="Li W.H."/>
        </authorList>
    </citation>
    <scope>NUCLEOTIDE SEQUENCE [LARGE SCALE GENOMIC DNA]</scope>
    <source>
        <strain evidence="4">MZ5-1-6</strain>
    </source>
</reference>
<dbReference type="SUPFAM" id="SSF51197">
    <property type="entry name" value="Clavaminate synthase-like"/>
    <property type="match status" value="1"/>
</dbReference>
<dbReference type="SMART" id="SM00558">
    <property type="entry name" value="JmjC"/>
    <property type="match status" value="1"/>
</dbReference>
<evidence type="ECO:0000259" key="3">
    <source>
        <dbReference type="PROSITE" id="PS51184"/>
    </source>
</evidence>
<accession>A0A4P7NBN6</accession>
<evidence type="ECO:0000256" key="1">
    <source>
        <dbReference type="SAM" id="Coils"/>
    </source>
</evidence>
<feature type="compositionally biased region" description="Polar residues" evidence="2">
    <location>
        <begin position="155"/>
        <end position="198"/>
    </location>
</feature>
<dbReference type="GO" id="GO:0000785">
    <property type="term" value="C:chromatin"/>
    <property type="evidence" value="ECO:0007669"/>
    <property type="project" value="TreeGrafter"/>
</dbReference>
<feature type="coiled-coil region" evidence="1">
    <location>
        <begin position="22"/>
        <end position="75"/>
    </location>
</feature>
<protein>
    <recommendedName>
        <fullName evidence="3">JmjC domain-containing protein</fullName>
    </recommendedName>
</protein>
<dbReference type="PANTHER" id="PTHR10694">
    <property type="entry name" value="LYSINE-SPECIFIC DEMETHYLASE"/>
    <property type="match status" value="1"/>
</dbReference>
<evidence type="ECO:0000313" key="4">
    <source>
        <dbReference type="EMBL" id="QBZ58506.1"/>
    </source>
</evidence>
<gene>
    <name evidence="4" type="ORF">PoMZ_03459</name>
</gene>